<reference evidence="1" key="1">
    <citation type="submission" date="2021-05" db="EMBL/GenBank/DDBJ databases">
        <authorList>
            <person name="Scholz U."/>
            <person name="Mascher M."/>
            <person name="Fiebig A."/>
        </authorList>
    </citation>
    <scope>NUCLEOTIDE SEQUENCE [LARGE SCALE GENOMIC DNA]</scope>
</reference>
<evidence type="ECO:0000313" key="2">
    <source>
        <dbReference type="Proteomes" id="UP001732700"/>
    </source>
</evidence>
<dbReference type="EnsemblPlants" id="AVESA.00010b.r2.2CG0319680.1">
    <property type="protein sequence ID" value="AVESA.00010b.r2.2CG0319680.1.CDS.1"/>
    <property type="gene ID" value="AVESA.00010b.r2.2CG0319680"/>
</dbReference>
<evidence type="ECO:0000313" key="1">
    <source>
        <dbReference type="EnsemblPlants" id="AVESA.00010b.r2.2CG0319680.1.CDS.1"/>
    </source>
</evidence>
<protein>
    <submittedName>
        <fullName evidence="1">Uncharacterized protein</fullName>
    </submittedName>
</protein>
<proteinExistence type="predicted"/>
<sequence length="151" mass="17360">MMVAIDVEGSDWTFIGLPLPAIYEDDRGDAMFLSQRQLYATDSTAGSDGSELSVWALEDLNRETWTLKHNVSHLELFGSWYSVAANHFSVISFHPERNMIFIVFGHDNILMSYEMDCRKACFICQLGQDCQVQYGKTRYIPYVPLFSDSWH</sequence>
<name>A0ACD5UUX6_AVESA</name>
<reference evidence="1" key="2">
    <citation type="submission" date="2025-09" db="UniProtKB">
        <authorList>
            <consortium name="EnsemblPlants"/>
        </authorList>
    </citation>
    <scope>IDENTIFICATION</scope>
</reference>
<accession>A0ACD5UUX6</accession>
<organism evidence="1 2">
    <name type="scientific">Avena sativa</name>
    <name type="common">Oat</name>
    <dbReference type="NCBI Taxonomy" id="4498"/>
    <lineage>
        <taxon>Eukaryota</taxon>
        <taxon>Viridiplantae</taxon>
        <taxon>Streptophyta</taxon>
        <taxon>Embryophyta</taxon>
        <taxon>Tracheophyta</taxon>
        <taxon>Spermatophyta</taxon>
        <taxon>Magnoliopsida</taxon>
        <taxon>Liliopsida</taxon>
        <taxon>Poales</taxon>
        <taxon>Poaceae</taxon>
        <taxon>BOP clade</taxon>
        <taxon>Pooideae</taxon>
        <taxon>Poodae</taxon>
        <taxon>Poeae</taxon>
        <taxon>Poeae Chloroplast Group 1 (Aveneae type)</taxon>
        <taxon>Aveninae</taxon>
        <taxon>Avena</taxon>
    </lineage>
</organism>
<dbReference type="Proteomes" id="UP001732700">
    <property type="component" value="Chromosome 2C"/>
</dbReference>
<keyword evidence="2" id="KW-1185">Reference proteome</keyword>